<reference evidence="7" key="1">
    <citation type="submission" date="2018-06" db="EMBL/GenBank/DDBJ databases">
        <title>Paenibacillus xerothermodurans sp. nov. an extremely dry heat resistant spore forming bacterium isolated from the soil of Cape Canaveral, Florida.</title>
        <authorList>
            <person name="Seuylemezian A."/>
            <person name="Kaur N."/>
            <person name="Patil P."/>
            <person name="Patil P."/>
            <person name="Mayilraj S."/>
            <person name="Vaishampayan P."/>
        </authorList>
    </citation>
    <scope>NUCLEOTIDE SEQUENCE [LARGE SCALE GENOMIC DNA]</scope>
    <source>
        <strain evidence="7">ATCC 27380</strain>
    </source>
</reference>
<accession>A0A2W1NDK9</accession>
<keyword evidence="2 4" id="KW-0560">Oxidoreductase</keyword>
<dbReference type="Proteomes" id="UP000214746">
    <property type="component" value="Unassembled WGS sequence"/>
</dbReference>
<protein>
    <recommendedName>
        <fullName evidence="9">Oxidoreductase</fullName>
    </recommendedName>
</protein>
<comment type="similarity">
    <text evidence="1 4">Belongs to the D-isomer specific 2-hydroxyacid dehydrogenase family.</text>
</comment>
<dbReference type="FunFam" id="3.40.50.720:FF:000041">
    <property type="entry name" value="D-3-phosphoglycerate dehydrogenase"/>
    <property type="match status" value="1"/>
</dbReference>
<dbReference type="SUPFAM" id="SSF51735">
    <property type="entry name" value="NAD(P)-binding Rossmann-fold domains"/>
    <property type="match status" value="1"/>
</dbReference>
<dbReference type="OrthoDB" id="9805416at2"/>
<evidence type="ECO:0000313" key="7">
    <source>
        <dbReference type="EMBL" id="PZE22789.1"/>
    </source>
</evidence>
<gene>
    <name evidence="7" type="ORF">CBW46_003235</name>
</gene>
<evidence type="ECO:0000313" key="8">
    <source>
        <dbReference type="Proteomes" id="UP000214746"/>
    </source>
</evidence>
<dbReference type="GO" id="GO:0006564">
    <property type="term" value="P:L-serine biosynthetic process"/>
    <property type="evidence" value="ECO:0007669"/>
    <property type="project" value="UniProtKB-ARBA"/>
</dbReference>
<dbReference type="RefSeq" id="WP_089198557.1">
    <property type="nucleotide sequence ID" value="NZ_NHRJ02000001.1"/>
</dbReference>
<comment type="caution">
    <text evidence="7">The sequence shown here is derived from an EMBL/GenBank/DDBJ whole genome shotgun (WGS) entry which is preliminary data.</text>
</comment>
<dbReference type="PANTHER" id="PTHR42789">
    <property type="entry name" value="D-ISOMER SPECIFIC 2-HYDROXYACID DEHYDROGENASE FAMILY PROTEIN (AFU_ORTHOLOGUE AFUA_6G10090)"/>
    <property type="match status" value="1"/>
</dbReference>
<evidence type="ECO:0000259" key="5">
    <source>
        <dbReference type="Pfam" id="PF00389"/>
    </source>
</evidence>
<evidence type="ECO:0008006" key="9">
    <source>
        <dbReference type="Google" id="ProtNLM"/>
    </source>
</evidence>
<keyword evidence="8" id="KW-1185">Reference proteome</keyword>
<evidence type="ECO:0000256" key="2">
    <source>
        <dbReference type="ARBA" id="ARBA00023002"/>
    </source>
</evidence>
<evidence type="ECO:0000256" key="3">
    <source>
        <dbReference type="ARBA" id="ARBA00023027"/>
    </source>
</evidence>
<dbReference type="Pfam" id="PF02826">
    <property type="entry name" value="2-Hacid_dh_C"/>
    <property type="match status" value="1"/>
</dbReference>
<organism evidence="7 8">
    <name type="scientific">Paenibacillus xerothermodurans</name>
    <dbReference type="NCBI Taxonomy" id="1977292"/>
    <lineage>
        <taxon>Bacteria</taxon>
        <taxon>Bacillati</taxon>
        <taxon>Bacillota</taxon>
        <taxon>Bacilli</taxon>
        <taxon>Bacillales</taxon>
        <taxon>Paenibacillaceae</taxon>
        <taxon>Paenibacillus</taxon>
    </lineage>
</organism>
<dbReference type="InterPro" id="IPR006140">
    <property type="entry name" value="D-isomer_DH_NAD-bd"/>
</dbReference>
<evidence type="ECO:0000259" key="6">
    <source>
        <dbReference type="Pfam" id="PF02826"/>
    </source>
</evidence>
<feature type="domain" description="D-isomer specific 2-hydroxyacid dehydrogenase catalytic" evidence="5">
    <location>
        <begin position="83"/>
        <end position="352"/>
    </location>
</feature>
<dbReference type="EMBL" id="NHRJ02000001">
    <property type="protein sequence ID" value="PZE22789.1"/>
    <property type="molecule type" value="Genomic_DNA"/>
</dbReference>
<dbReference type="Pfam" id="PF00389">
    <property type="entry name" value="2-Hacid_dh"/>
    <property type="match status" value="1"/>
</dbReference>
<dbReference type="InterPro" id="IPR006139">
    <property type="entry name" value="D-isomer_2_OHA_DH_cat_dom"/>
</dbReference>
<dbReference type="Gene3D" id="3.40.50.720">
    <property type="entry name" value="NAD(P)-binding Rossmann-like Domain"/>
    <property type="match status" value="2"/>
</dbReference>
<evidence type="ECO:0000256" key="1">
    <source>
        <dbReference type="ARBA" id="ARBA00005854"/>
    </source>
</evidence>
<dbReference type="InterPro" id="IPR050857">
    <property type="entry name" value="D-2-hydroxyacid_DH"/>
</dbReference>
<sequence length="355" mass="39403">MTRVLIVGDKFFDPVLVGEQLQSRLSNKFELEIHTIKYDFPIEQFTLDDDTCVPSGMSWDDPNEVKEPCGVREFYGEPFALLNWLQGVNILIIHGAAVPREVLEQADALQAVVILRGGPVNIDRAYLEQRGITIFNTNGKNAEGVAEFTVGLLLSFLRSIPESSAFLKSGIWKPGYYEYERTGVELYTKTFGLIGFGRIARHLARILKGFQMNVIAYDPYVKDAEFAELGVQPQTLEQVLAASDFVSLHARQPKGAPPILNASTLAMMKPEAVLINTARGDLIDYPALKQQLISKRLRGAVLDVFGDEPFAFYNELLALPNVLGTPHIAGGSQETVKRGINMTAEFLEAFFTRSS</sequence>
<dbReference type="GO" id="GO:0051287">
    <property type="term" value="F:NAD binding"/>
    <property type="evidence" value="ECO:0007669"/>
    <property type="project" value="InterPro"/>
</dbReference>
<keyword evidence="3" id="KW-0520">NAD</keyword>
<dbReference type="PANTHER" id="PTHR42789:SF1">
    <property type="entry name" value="D-ISOMER SPECIFIC 2-HYDROXYACID DEHYDROGENASE FAMILY PROTEIN (AFU_ORTHOLOGUE AFUA_6G10090)"/>
    <property type="match status" value="1"/>
</dbReference>
<dbReference type="AlphaFoldDB" id="A0A2W1NDK9"/>
<dbReference type="InterPro" id="IPR036291">
    <property type="entry name" value="NAD(P)-bd_dom_sf"/>
</dbReference>
<dbReference type="GO" id="GO:0047545">
    <property type="term" value="F:(S)-2-hydroxyglutarate dehydrogenase activity"/>
    <property type="evidence" value="ECO:0007669"/>
    <property type="project" value="UniProtKB-ARBA"/>
</dbReference>
<proteinExistence type="inferred from homology"/>
<dbReference type="GO" id="GO:0004617">
    <property type="term" value="F:phosphoglycerate dehydrogenase activity"/>
    <property type="evidence" value="ECO:0007669"/>
    <property type="project" value="UniProtKB-ARBA"/>
</dbReference>
<name>A0A2W1NDK9_PAEXE</name>
<dbReference type="SUPFAM" id="SSF52283">
    <property type="entry name" value="Formate/glycerate dehydrogenase catalytic domain-like"/>
    <property type="match status" value="1"/>
</dbReference>
<evidence type="ECO:0000256" key="4">
    <source>
        <dbReference type="RuleBase" id="RU003719"/>
    </source>
</evidence>
<feature type="domain" description="D-isomer specific 2-hydroxyacid dehydrogenase NAD-binding" evidence="6">
    <location>
        <begin position="150"/>
        <end position="329"/>
    </location>
</feature>